<dbReference type="EMBL" id="LKAJ01000002">
    <property type="protein sequence ID" value="KRG22030.1"/>
    <property type="molecule type" value="Genomic_DNA"/>
</dbReference>
<gene>
    <name evidence="14" type="primary">dnaN</name>
    <name evidence="15" type="ORF">HT99x_000010</name>
    <name evidence="14" type="ORF">HT99x_00447</name>
</gene>
<comment type="subunit">
    <text evidence="10">Forms a ring-shaped head-to-tail homodimer around DNA.</text>
</comment>
<dbReference type="Pfam" id="PF00712">
    <property type="entry name" value="DNA_pol3_beta"/>
    <property type="match status" value="1"/>
</dbReference>
<dbReference type="OrthoDB" id="8421503at2"/>
<dbReference type="InterPro" id="IPR022635">
    <property type="entry name" value="DNA_polIII_beta_C"/>
</dbReference>
<evidence type="ECO:0000256" key="8">
    <source>
        <dbReference type="ARBA" id="ARBA00022932"/>
    </source>
</evidence>
<dbReference type="GO" id="GO:0009360">
    <property type="term" value="C:DNA polymerase III complex"/>
    <property type="evidence" value="ECO:0007669"/>
    <property type="project" value="InterPro"/>
</dbReference>
<dbReference type="InterPro" id="IPR022637">
    <property type="entry name" value="DNA_polIII_beta_cen"/>
</dbReference>
<dbReference type="Proteomes" id="UP000051497">
    <property type="component" value="Unassembled WGS sequence"/>
</dbReference>
<dbReference type="GO" id="GO:0005737">
    <property type="term" value="C:cytoplasm"/>
    <property type="evidence" value="ECO:0007669"/>
    <property type="project" value="UniProtKB-SubCell"/>
</dbReference>
<dbReference type="InterPro" id="IPR022634">
    <property type="entry name" value="DNA_polIII_beta_N"/>
</dbReference>
<evidence type="ECO:0000259" key="11">
    <source>
        <dbReference type="Pfam" id="PF00712"/>
    </source>
</evidence>
<reference evidence="15" key="3">
    <citation type="submission" date="2021-06" db="EMBL/GenBank/DDBJ databases">
        <title>Genomic Description and Analysis of Intracellular Bacteria, Candidatus Berkiella cookevillensis and Candidatus Berkiella aquae.</title>
        <authorList>
            <person name="Kidane D.T."/>
            <person name="Mehari Y.T."/>
            <person name="Rice F.C."/>
            <person name="Arivett B.A."/>
            <person name="Farone A.L."/>
            <person name="Berk S.G."/>
            <person name="Farone M.B."/>
        </authorList>
    </citation>
    <scope>NUCLEOTIDE SEQUENCE</scope>
    <source>
        <strain evidence="15">HT99</strain>
    </source>
</reference>
<sequence length="373" mass="41523">MQFTISREALLKPLLRVAGAVEKRQTLPILANILVSVKNQLLSLTGTDLEIEMIARIPLTQGSMGGTTTIPGKKLIDICKALPDSAQISFELTDNKVAVRANRSRFVLACMPGENFPRVEEMPGDIELSVGQAVIRQLLDLSSFAMAHQDVRYYLNGVYLIFSNDEIRAVATDGHRLATMALPIKAPHLSENLAVIVPRKAILEMQRLFQEGEEEIGLVIGKNHLRAVMMHSSFITKLIEGKFPDYRRVMPTNPTGYQVVVAREPLRQALLRVSALFSDKFRGVGLQFSSQLLRIVAVTADKDEVEDEVEIPYDGPSMEIGVNASYIIEFLSIIKTEQVKVTFSDPSQVVLFETQEQGVDRVGLQYVVMPMRL</sequence>
<accession>A0A0Q9YYI7</accession>
<evidence type="ECO:0000259" key="12">
    <source>
        <dbReference type="Pfam" id="PF02767"/>
    </source>
</evidence>
<dbReference type="PIRSF" id="PIRSF000804">
    <property type="entry name" value="DNA_pol_III_b"/>
    <property type="match status" value="1"/>
</dbReference>
<evidence type="ECO:0000313" key="16">
    <source>
        <dbReference type="Proteomes" id="UP000051497"/>
    </source>
</evidence>
<dbReference type="STRING" id="295108.HT99x_00447"/>
<reference evidence="14" key="1">
    <citation type="submission" date="2015-09" db="EMBL/GenBank/DDBJ databases">
        <title>Draft Genome Sequences of Two Novel Amoeba-resistant Intranuclear Bacteria, Candidatus Berkiella cookevillensis and Candidatus Berkiella aquae.</title>
        <authorList>
            <person name="Mehari Y.T."/>
            <person name="Arivett B.A."/>
            <person name="Farone A.L."/>
            <person name="Gunderson J.H."/>
            <person name="Farone M.B."/>
        </authorList>
    </citation>
    <scope>NUCLEOTIDE SEQUENCE [LARGE SCALE GENOMIC DNA]</scope>
    <source>
        <strain evidence="14">HT99</strain>
    </source>
</reference>
<keyword evidence="6 10" id="KW-0548">Nucleotidyltransferase</keyword>
<dbReference type="EMBL" id="LKAJ02000001">
    <property type="protein sequence ID" value="MCS5709800.1"/>
    <property type="molecule type" value="Genomic_DNA"/>
</dbReference>
<evidence type="ECO:0000256" key="1">
    <source>
        <dbReference type="ARBA" id="ARBA00004496"/>
    </source>
</evidence>
<dbReference type="PANTHER" id="PTHR30478:SF0">
    <property type="entry name" value="BETA SLIDING CLAMP"/>
    <property type="match status" value="1"/>
</dbReference>
<keyword evidence="7 10" id="KW-0235">DNA replication</keyword>
<dbReference type="Pfam" id="PF02767">
    <property type="entry name" value="DNA_pol3_beta_2"/>
    <property type="match status" value="1"/>
</dbReference>
<dbReference type="FunFam" id="3.10.150.10:FF:000001">
    <property type="entry name" value="Beta sliding clamp"/>
    <property type="match status" value="1"/>
</dbReference>
<evidence type="ECO:0000256" key="7">
    <source>
        <dbReference type="ARBA" id="ARBA00022705"/>
    </source>
</evidence>
<dbReference type="Gene3D" id="3.10.150.10">
    <property type="entry name" value="DNA Polymerase III, subunit A, domain 2"/>
    <property type="match status" value="1"/>
</dbReference>
<dbReference type="CDD" id="cd00140">
    <property type="entry name" value="beta_clamp"/>
    <property type="match status" value="1"/>
</dbReference>
<feature type="domain" description="DNA polymerase III beta sliding clamp C-terminal" evidence="13">
    <location>
        <begin position="247"/>
        <end position="372"/>
    </location>
</feature>
<dbReference type="NCBIfam" id="TIGR00663">
    <property type="entry name" value="dnan"/>
    <property type="match status" value="1"/>
</dbReference>
<dbReference type="InterPro" id="IPR046938">
    <property type="entry name" value="DNA_clamp_sf"/>
</dbReference>
<keyword evidence="8 10" id="KW-0239">DNA-directed DNA polymerase</keyword>
<comment type="similarity">
    <text evidence="2 10">Belongs to the beta sliding clamp family.</text>
</comment>
<dbReference type="Pfam" id="PF02768">
    <property type="entry name" value="DNA_pol3_beta_3"/>
    <property type="match status" value="1"/>
</dbReference>
<comment type="subcellular location">
    <subcellularLocation>
        <location evidence="1 10">Cytoplasm</location>
    </subcellularLocation>
</comment>
<comment type="caution">
    <text evidence="14">The sequence shown here is derived from an EMBL/GenBank/DDBJ whole genome shotgun (WGS) entry which is preliminary data.</text>
</comment>
<evidence type="ECO:0000256" key="2">
    <source>
        <dbReference type="ARBA" id="ARBA00010752"/>
    </source>
</evidence>
<dbReference type="GO" id="GO:0042802">
    <property type="term" value="F:identical protein binding"/>
    <property type="evidence" value="ECO:0007669"/>
    <property type="project" value="UniProtKB-ARBA"/>
</dbReference>
<evidence type="ECO:0000313" key="15">
    <source>
        <dbReference type="EMBL" id="MCS5709800.1"/>
    </source>
</evidence>
<dbReference type="RefSeq" id="WP_075065102.1">
    <property type="nucleotide sequence ID" value="NZ_LKAJ02000001.1"/>
</dbReference>
<evidence type="ECO:0000259" key="13">
    <source>
        <dbReference type="Pfam" id="PF02768"/>
    </source>
</evidence>
<evidence type="ECO:0000256" key="3">
    <source>
        <dbReference type="ARBA" id="ARBA00021035"/>
    </source>
</evidence>
<organism evidence="14">
    <name type="scientific">Candidatus Berkiella aquae</name>
    <dbReference type="NCBI Taxonomy" id="295108"/>
    <lineage>
        <taxon>Bacteria</taxon>
        <taxon>Pseudomonadati</taxon>
        <taxon>Pseudomonadota</taxon>
        <taxon>Gammaproteobacteria</taxon>
        <taxon>Candidatus Berkiellales</taxon>
        <taxon>Candidatus Berkiellaceae</taxon>
        <taxon>Candidatus Berkiella</taxon>
    </lineage>
</organism>
<feature type="domain" description="DNA polymerase III beta sliding clamp central" evidence="12">
    <location>
        <begin position="131"/>
        <end position="245"/>
    </location>
</feature>
<dbReference type="PATRIC" id="fig|1590043.3.peg.450"/>
<dbReference type="GO" id="GO:0006271">
    <property type="term" value="P:DNA strand elongation involved in DNA replication"/>
    <property type="evidence" value="ECO:0007669"/>
    <property type="project" value="TreeGrafter"/>
</dbReference>
<dbReference type="GO" id="GO:0008408">
    <property type="term" value="F:3'-5' exonuclease activity"/>
    <property type="evidence" value="ECO:0007669"/>
    <property type="project" value="InterPro"/>
</dbReference>
<dbReference type="InterPro" id="IPR001001">
    <property type="entry name" value="DNA_polIII_beta"/>
</dbReference>
<evidence type="ECO:0000256" key="10">
    <source>
        <dbReference type="PIRNR" id="PIRNR000804"/>
    </source>
</evidence>
<name>A0A0Q9YYI7_9GAMM</name>
<dbReference type="SUPFAM" id="SSF55979">
    <property type="entry name" value="DNA clamp"/>
    <property type="match status" value="3"/>
</dbReference>
<dbReference type="AlphaFoldDB" id="A0A0Q9YYI7"/>
<feature type="domain" description="DNA polymerase III beta sliding clamp N-terminal" evidence="11">
    <location>
        <begin position="1"/>
        <end position="119"/>
    </location>
</feature>
<proteinExistence type="inferred from homology"/>
<reference evidence="15" key="2">
    <citation type="journal article" date="2016" name="Genome Announc.">
        <title>Draft Genome Sequences of Two Novel Amoeba-Resistant Intranuclear Bacteria, 'Candidatus Berkiella cookevillensis' and 'Candidatus Berkiella aquae'.</title>
        <authorList>
            <person name="Mehari Y.T."/>
            <person name="Arivett B.A."/>
            <person name="Farone A.L."/>
            <person name="Gunderson J.H."/>
            <person name="Farone M.B."/>
        </authorList>
    </citation>
    <scope>NUCLEOTIDE SEQUENCE</scope>
    <source>
        <strain evidence="15">HT99</strain>
    </source>
</reference>
<protein>
    <recommendedName>
        <fullName evidence="3 10">Beta sliding clamp</fullName>
    </recommendedName>
</protein>
<keyword evidence="16" id="KW-1185">Reference proteome</keyword>
<keyword evidence="4 10" id="KW-0963">Cytoplasm</keyword>
<evidence type="ECO:0000256" key="4">
    <source>
        <dbReference type="ARBA" id="ARBA00022490"/>
    </source>
</evidence>
<keyword evidence="5 10" id="KW-0808">Transferase</keyword>
<comment type="function">
    <text evidence="10">Confers DNA tethering and processivity to DNA polymerases and other proteins. Acts as a clamp, forming a ring around DNA (a reaction catalyzed by the clamp-loading complex) which diffuses in an ATP-independent manner freely and bidirectionally along dsDNA. Initially characterized for its ability to contact the catalytic subunit of DNA polymerase III (Pol III), a complex, multichain enzyme responsible for most of the replicative synthesis in bacteria; Pol III exhibits 3'-5' exonuclease proofreading activity. The beta chain is required for initiation of replication as well as for processivity of DNA replication.</text>
</comment>
<dbReference type="Gene3D" id="3.70.10.10">
    <property type="match status" value="1"/>
</dbReference>
<evidence type="ECO:0000256" key="5">
    <source>
        <dbReference type="ARBA" id="ARBA00022679"/>
    </source>
</evidence>
<dbReference type="GO" id="GO:0003677">
    <property type="term" value="F:DNA binding"/>
    <property type="evidence" value="ECO:0007669"/>
    <property type="project" value="UniProtKB-UniRule"/>
</dbReference>
<dbReference type="SMART" id="SM00480">
    <property type="entry name" value="POL3Bc"/>
    <property type="match status" value="1"/>
</dbReference>
<dbReference type="PANTHER" id="PTHR30478">
    <property type="entry name" value="DNA POLYMERASE III SUBUNIT BETA"/>
    <property type="match status" value="1"/>
</dbReference>
<keyword evidence="9" id="KW-0238">DNA-binding</keyword>
<evidence type="ECO:0000256" key="9">
    <source>
        <dbReference type="ARBA" id="ARBA00023125"/>
    </source>
</evidence>
<evidence type="ECO:0000256" key="6">
    <source>
        <dbReference type="ARBA" id="ARBA00022695"/>
    </source>
</evidence>
<evidence type="ECO:0000313" key="14">
    <source>
        <dbReference type="EMBL" id="KRG22030.1"/>
    </source>
</evidence>
<dbReference type="GO" id="GO:0003887">
    <property type="term" value="F:DNA-directed DNA polymerase activity"/>
    <property type="evidence" value="ECO:0007669"/>
    <property type="project" value="UniProtKB-UniRule"/>
</dbReference>